<keyword evidence="3" id="KW-1185">Reference proteome</keyword>
<evidence type="ECO:0000313" key="2">
    <source>
        <dbReference type="EMBL" id="MQM08286.1"/>
    </source>
</evidence>
<organism evidence="2 3">
    <name type="scientific">Colocasia esculenta</name>
    <name type="common">Wild taro</name>
    <name type="synonym">Arum esculentum</name>
    <dbReference type="NCBI Taxonomy" id="4460"/>
    <lineage>
        <taxon>Eukaryota</taxon>
        <taxon>Viridiplantae</taxon>
        <taxon>Streptophyta</taxon>
        <taxon>Embryophyta</taxon>
        <taxon>Tracheophyta</taxon>
        <taxon>Spermatophyta</taxon>
        <taxon>Magnoliopsida</taxon>
        <taxon>Liliopsida</taxon>
        <taxon>Araceae</taxon>
        <taxon>Aroideae</taxon>
        <taxon>Colocasieae</taxon>
        <taxon>Colocasia</taxon>
    </lineage>
</organism>
<dbReference type="EMBL" id="NMUH01004084">
    <property type="protein sequence ID" value="MQM08286.1"/>
    <property type="molecule type" value="Genomic_DNA"/>
</dbReference>
<comment type="caution">
    <text evidence="2">The sequence shown here is derived from an EMBL/GenBank/DDBJ whole genome shotgun (WGS) entry which is preliminary data.</text>
</comment>
<reference evidence="2" key="1">
    <citation type="submission" date="2017-07" db="EMBL/GenBank/DDBJ databases">
        <title>Taro Niue Genome Assembly and Annotation.</title>
        <authorList>
            <person name="Atibalentja N."/>
            <person name="Keating K."/>
            <person name="Fields C.J."/>
        </authorList>
    </citation>
    <scope>NUCLEOTIDE SEQUENCE</scope>
    <source>
        <strain evidence="2">Niue_2</strain>
        <tissue evidence="2">Leaf</tissue>
    </source>
</reference>
<proteinExistence type="predicted"/>
<dbReference type="AlphaFoldDB" id="A0A843WKS0"/>
<dbReference type="Proteomes" id="UP000652761">
    <property type="component" value="Unassembled WGS sequence"/>
</dbReference>
<sequence length="128" mass="14531">MDISRNTSSNQAIVTVAQHSHVVLAVRWNSRSFRWPCYAQVQRSDVIQGYNRLVDHVGIHDQRRLTEALCKSSLVRRKEYPTESSPQAKKRQDRRRYGVENATEAGKGRDKTGTGIATAYLSLSERDG</sequence>
<accession>A0A843WKS0</accession>
<name>A0A843WKS0_COLES</name>
<evidence type="ECO:0000313" key="3">
    <source>
        <dbReference type="Proteomes" id="UP000652761"/>
    </source>
</evidence>
<protein>
    <submittedName>
        <fullName evidence="2">Uncharacterized protein</fullName>
    </submittedName>
</protein>
<gene>
    <name evidence="2" type="ORF">Taro_041144</name>
</gene>
<feature type="region of interest" description="Disordered" evidence="1">
    <location>
        <begin position="76"/>
        <end position="116"/>
    </location>
</feature>
<evidence type="ECO:0000256" key="1">
    <source>
        <dbReference type="SAM" id="MobiDB-lite"/>
    </source>
</evidence>